<evidence type="ECO:0000313" key="1">
    <source>
        <dbReference type="EMBL" id="CAG8714996.1"/>
    </source>
</evidence>
<gene>
    <name evidence="1" type="ORF">SPELUC_LOCUS12053</name>
</gene>
<feature type="non-terminal residue" evidence="1">
    <location>
        <position position="1"/>
    </location>
</feature>
<keyword evidence="2" id="KW-1185">Reference proteome</keyword>
<comment type="caution">
    <text evidence="1">The sequence shown here is derived from an EMBL/GenBank/DDBJ whole genome shotgun (WGS) entry which is preliminary data.</text>
</comment>
<dbReference type="Proteomes" id="UP000789366">
    <property type="component" value="Unassembled WGS sequence"/>
</dbReference>
<name>A0ACA9PLT0_9GLOM</name>
<dbReference type="EMBL" id="CAJVPW010027277">
    <property type="protein sequence ID" value="CAG8714996.1"/>
    <property type="molecule type" value="Genomic_DNA"/>
</dbReference>
<protein>
    <submittedName>
        <fullName evidence="1">16046_t:CDS:1</fullName>
    </submittedName>
</protein>
<evidence type="ECO:0000313" key="2">
    <source>
        <dbReference type="Proteomes" id="UP000789366"/>
    </source>
</evidence>
<reference evidence="1" key="1">
    <citation type="submission" date="2021-06" db="EMBL/GenBank/DDBJ databases">
        <authorList>
            <person name="Kallberg Y."/>
            <person name="Tangrot J."/>
            <person name="Rosling A."/>
        </authorList>
    </citation>
    <scope>NUCLEOTIDE SEQUENCE</scope>
    <source>
        <strain evidence="1">28 12/20/2015</strain>
    </source>
</reference>
<sequence length="177" mass="19765">GVTESKGSSQEELDNDIISEQYKISAKASLPSIISHLLQIPKDLNIIGLLATILDLYFKLLSDVLSDKRNEIIEELKKRVNLSIQLSAEDNLSNTVSSISDMSLFYDDEIELNSLINTELQARIFLAVSATSVPSERLFSSIRNVLTDKYNHLSSNIVHALLFLKENLLVINVYIGL</sequence>
<accession>A0ACA9PLT0</accession>
<organism evidence="1 2">
    <name type="scientific">Cetraspora pellucida</name>
    <dbReference type="NCBI Taxonomy" id="1433469"/>
    <lineage>
        <taxon>Eukaryota</taxon>
        <taxon>Fungi</taxon>
        <taxon>Fungi incertae sedis</taxon>
        <taxon>Mucoromycota</taxon>
        <taxon>Glomeromycotina</taxon>
        <taxon>Glomeromycetes</taxon>
        <taxon>Diversisporales</taxon>
        <taxon>Gigasporaceae</taxon>
        <taxon>Cetraspora</taxon>
    </lineage>
</organism>
<proteinExistence type="predicted"/>